<feature type="region of interest" description="Disordered" evidence="4">
    <location>
        <begin position="300"/>
        <end position="335"/>
    </location>
</feature>
<dbReference type="Proteomes" id="UP000321638">
    <property type="component" value="Unassembled WGS sequence"/>
</dbReference>
<dbReference type="InterPro" id="IPR036390">
    <property type="entry name" value="WH_DNA-bd_sf"/>
</dbReference>
<organism evidence="6 7">
    <name type="scientific">Vineibacter terrae</name>
    <dbReference type="NCBI Taxonomy" id="2586908"/>
    <lineage>
        <taxon>Bacteria</taxon>
        <taxon>Pseudomonadati</taxon>
        <taxon>Pseudomonadota</taxon>
        <taxon>Alphaproteobacteria</taxon>
        <taxon>Hyphomicrobiales</taxon>
        <taxon>Vineibacter</taxon>
    </lineage>
</organism>
<dbReference type="PANTHER" id="PTHR43537">
    <property type="entry name" value="TRANSCRIPTIONAL REGULATOR, GNTR FAMILY"/>
    <property type="match status" value="1"/>
</dbReference>
<feature type="compositionally biased region" description="Low complexity" evidence="4">
    <location>
        <begin position="321"/>
        <end position="335"/>
    </location>
</feature>
<dbReference type="GO" id="GO:0003677">
    <property type="term" value="F:DNA binding"/>
    <property type="evidence" value="ECO:0007669"/>
    <property type="project" value="UniProtKB-KW"/>
</dbReference>
<dbReference type="AlphaFoldDB" id="A0A5C8PUJ8"/>
<dbReference type="InterPro" id="IPR000524">
    <property type="entry name" value="Tscrpt_reg_HTH_GntR"/>
</dbReference>
<comment type="caution">
    <text evidence="6">The sequence shown here is derived from an EMBL/GenBank/DDBJ whole genome shotgun (WGS) entry which is preliminary data.</text>
</comment>
<evidence type="ECO:0000256" key="1">
    <source>
        <dbReference type="ARBA" id="ARBA00023015"/>
    </source>
</evidence>
<keyword evidence="3" id="KW-0804">Transcription</keyword>
<protein>
    <submittedName>
        <fullName evidence="6">GntR family transcriptional regulator</fullName>
    </submittedName>
</protein>
<dbReference type="EMBL" id="VDUZ01000003">
    <property type="protein sequence ID" value="TXL81579.1"/>
    <property type="molecule type" value="Genomic_DNA"/>
</dbReference>
<dbReference type="SUPFAM" id="SSF46785">
    <property type="entry name" value="Winged helix' DNA-binding domain"/>
    <property type="match status" value="2"/>
</dbReference>
<dbReference type="PANTHER" id="PTHR43537:SF5">
    <property type="entry name" value="UXU OPERON TRANSCRIPTIONAL REGULATOR"/>
    <property type="match status" value="1"/>
</dbReference>
<dbReference type="Pfam" id="PF00392">
    <property type="entry name" value="GntR"/>
    <property type="match status" value="2"/>
</dbReference>
<reference evidence="6 7" key="1">
    <citation type="submission" date="2019-06" db="EMBL/GenBank/DDBJ databases">
        <title>New taxonomy in bacterial strain CC-CFT640, isolated from vineyard.</title>
        <authorList>
            <person name="Lin S.-Y."/>
            <person name="Tsai C.-F."/>
            <person name="Young C.-C."/>
        </authorList>
    </citation>
    <scope>NUCLEOTIDE SEQUENCE [LARGE SCALE GENOMIC DNA]</scope>
    <source>
        <strain evidence="6 7">CC-CFT640</strain>
    </source>
</reference>
<dbReference type="CDD" id="cd07377">
    <property type="entry name" value="WHTH_GntR"/>
    <property type="match status" value="1"/>
</dbReference>
<dbReference type="InterPro" id="IPR036388">
    <property type="entry name" value="WH-like_DNA-bd_sf"/>
</dbReference>
<dbReference type="SMART" id="SM00895">
    <property type="entry name" value="FCD"/>
    <property type="match status" value="1"/>
</dbReference>
<dbReference type="RefSeq" id="WP_147845488.1">
    <property type="nucleotide sequence ID" value="NZ_VDUZ01000003.1"/>
</dbReference>
<dbReference type="PROSITE" id="PS50949">
    <property type="entry name" value="HTH_GNTR"/>
    <property type="match status" value="1"/>
</dbReference>
<dbReference type="Pfam" id="PF07729">
    <property type="entry name" value="FCD"/>
    <property type="match status" value="1"/>
</dbReference>
<proteinExistence type="predicted"/>
<accession>A0A5C8PUJ8</accession>
<evidence type="ECO:0000259" key="5">
    <source>
        <dbReference type="PROSITE" id="PS50949"/>
    </source>
</evidence>
<gene>
    <name evidence="6" type="ORF">FHP25_03365</name>
</gene>
<evidence type="ECO:0000256" key="3">
    <source>
        <dbReference type="ARBA" id="ARBA00023163"/>
    </source>
</evidence>
<dbReference type="SUPFAM" id="SSF48008">
    <property type="entry name" value="GntR ligand-binding domain-like"/>
    <property type="match status" value="1"/>
</dbReference>
<sequence length="335" mass="37311">MAKVRHQGSQATPLQSELARQILARIEKDDLQAGAPVRELALAQAFGVSRTPVRAALGVLEGLGYVRRTPGRGFVLAKKLNGAGRASARLPRSPFDELLTALMTDRARNRIPAEVSEAELMPRYGVSRGALRRVLMKLADDGLVRRQRGHGWRFVEALDSREAVTESYRFRMIVECAALREPGFTPDPAELHRLREAHLERLREGSDTDPRRWFETNRQFHETLTVWSGNRYLVEAVRRQNALRQLGEYSTFPRLSPERIAQSTREHIGILDALIAGDRDWAATLLHRHLDLTVRIYGGAGGGPTPPPQAVGSTGVKTPARRSIASAASRQRSSR</sequence>
<evidence type="ECO:0000256" key="4">
    <source>
        <dbReference type="SAM" id="MobiDB-lite"/>
    </source>
</evidence>
<keyword evidence="2" id="KW-0238">DNA-binding</keyword>
<evidence type="ECO:0000313" key="6">
    <source>
        <dbReference type="EMBL" id="TXL81579.1"/>
    </source>
</evidence>
<name>A0A5C8PUJ8_9HYPH</name>
<dbReference type="Gene3D" id="1.10.10.10">
    <property type="entry name" value="Winged helix-like DNA-binding domain superfamily/Winged helix DNA-binding domain"/>
    <property type="match status" value="2"/>
</dbReference>
<dbReference type="OrthoDB" id="7005926at2"/>
<keyword evidence="7" id="KW-1185">Reference proteome</keyword>
<feature type="domain" description="HTH gntR-type" evidence="5">
    <location>
        <begin position="12"/>
        <end position="79"/>
    </location>
</feature>
<dbReference type="Gene3D" id="1.20.120.530">
    <property type="entry name" value="GntR ligand-binding domain-like"/>
    <property type="match status" value="1"/>
</dbReference>
<keyword evidence="1" id="KW-0805">Transcription regulation</keyword>
<dbReference type="GO" id="GO:0003700">
    <property type="term" value="F:DNA-binding transcription factor activity"/>
    <property type="evidence" value="ECO:0007669"/>
    <property type="project" value="InterPro"/>
</dbReference>
<dbReference type="InterPro" id="IPR011711">
    <property type="entry name" value="GntR_C"/>
</dbReference>
<dbReference type="InterPro" id="IPR008920">
    <property type="entry name" value="TF_FadR/GntR_C"/>
</dbReference>
<evidence type="ECO:0000313" key="7">
    <source>
        <dbReference type="Proteomes" id="UP000321638"/>
    </source>
</evidence>
<dbReference type="SMART" id="SM00345">
    <property type="entry name" value="HTH_GNTR"/>
    <property type="match status" value="2"/>
</dbReference>
<evidence type="ECO:0000256" key="2">
    <source>
        <dbReference type="ARBA" id="ARBA00023125"/>
    </source>
</evidence>